<dbReference type="InterPro" id="IPR026893">
    <property type="entry name" value="Tyr/Ser_Pase_IphP-type"/>
</dbReference>
<gene>
    <name evidence="2" type="ORF">VV02_06650</name>
</gene>
<dbReference type="Proteomes" id="UP000066480">
    <property type="component" value="Chromosome"/>
</dbReference>
<feature type="domain" description="Tyrosine specific protein phosphatases" evidence="1">
    <location>
        <begin position="96"/>
        <end position="143"/>
    </location>
</feature>
<dbReference type="PATRIC" id="fig|571913.6.peg.1358"/>
<accession>A0A0K1JPR9</accession>
<reference evidence="2 3" key="1">
    <citation type="submission" date="2015-03" db="EMBL/GenBank/DDBJ databases">
        <title>Luteipulveratus halotolerans sp. nov., a novel actinobacterium (Dermacoccaceae) from Sarawak, Malaysia.</title>
        <authorList>
            <person name="Juboi H."/>
            <person name="Basik A."/>
            <person name="Shamsul S.S."/>
            <person name="Arnold P."/>
            <person name="Schmitt E.K."/>
            <person name="Sanglier J.-J."/>
            <person name="Yeo T."/>
        </authorList>
    </citation>
    <scope>NUCLEOTIDE SEQUENCE [LARGE SCALE GENOMIC DNA]</scope>
    <source>
        <strain evidence="2 3">MN07-A0370</strain>
    </source>
</reference>
<dbReference type="InterPro" id="IPR000387">
    <property type="entry name" value="Tyr_Pase_dom"/>
</dbReference>
<dbReference type="RefSeq" id="WP_169787651.1">
    <property type="nucleotide sequence ID" value="NZ_CP011112.1"/>
</dbReference>
<evidence type="ECO:0000313" key="2">
    <source>
        <dbReference type="EMBL" id="AKU18699.1"/>
    </source>
</evidence>
<dbReference type="Gene3D" id="3.90.190.10">
    <property type="entry name" value="Protein tyrosine phosphatase superfamily"/>
    <property type="match status" value="1"/>
</dbReference>
<dbReference type="GO" id="GO:0004721">
    <property type="term" value="F:phosphoprotein phosphatase activity"/>
    <property type="evidence" value="ECO:0007669"/>
    <property type="project" value="InterPro"/>
</dbReference>
<dbReference type="EMBL" id="CP011112">
    <property type="protein sequence ID" value="AKU18699.1"/>
    <property type="molecule type" value="Genomic_DNA"/>
</dbReference>
<proteinExistence type="predicted"/>
<dbReference type="AlphaFoldDB" id="A0A0K1JPR9"/>
<dbReference type="Pfam" id="PF13350">
    <property type="entry name" value="Y_phosphatase3"/>
    <property type="match status" value="1"/>
</dbReference>
<dbReference type="SUPFAM" id="SSF52799">
    <property type="entry name" value="(Phosphotyrosine protein) phosphatases II"/>
    <property type="match status" value="1"/>
</dbReference>
<sequence length="207" mass="22163">MRPLTWPDCRNVRDVGGLPTAAGKLQLGRMVRSDNLDQLSADGLAAVETAGVSRFVDLRSAWECAKYPSPYADDPRWLNVPLLGDDDDLPGADVFEQYRALIDEHRDRIALAVVAIADAPIGCVVVHCHAGKDRTGIVIALVLDLVGVQPELIAADYEGSGADGETMCRLLEHVHERYGSTAAYLAGAGATTEQLGAVTDRLMVVPT</sequence>
<dbReference type="InterPro" id="IPR029021">
    <property type="entry name" value="Prot-tyrosine_phosphatase-like"/>
</dbReference>
<organism evidence="2 3">
    <name type="scientific">Luteipulveratus mongoliensis</name>
    <dbReference type="NCBI Taxonomy" id="571913"/>
    <lineage>
        <taxon>Bacteria</taxon>
        <taxon>Bacillati</taxon>
        <taxon>Actinomycetota</taxon>
        <taxon>Actinomycetes</taxon>
        <taxon>Micrococcales</taxon>
        <taxon>Dermacoccaceae</taxon>
        <taxon>Luteipulveratus</taxon>
    </lineage>
</organism>
<name>A0A0K1JPR9_9MICO</name>
<dbReference type="PROSITE" id="PS00383">
    <property type="entry name" value="TYR_PHOSPHATASE_1"/>
    <property type="match status" value="1"/>
</dbReference>
<evidence type="ECO:0000259" key="1">
    <source>
        <dbReference type="PROSITE" id="PS50056"/>
    </source>
</evidence>
<dbReference type="PROSITE" id="PS50056">
    <property type="entry name" value="TYR_PHOSPHATASE_2"/>
    <property type="match status" value="1"/>
</dbReference>
<evidence type="ECO:0000313" key="3">
    <source>
        <dbReference type="Proteomes" id="UP000066480"/>
    </source>
</evidence>
<dbReference type="InterPro" id="IPR016130">
    <property type="entry name" value="Tyr_Pase_AS"/>
</dbReference>
<keyword evidence="3" id="KW-1185">Reference proteome</keyword>
<dbReference type="KEGG" id="lmoi:VV02_06650"/>
<dbReference type="STRING" id="571913.VV02_06650"/>
<protein>
    <recommendedName>
        <fullName evidence="1">Tyrosine specific protein phosphatases domain-containing protein</fullName>
    </recommendedName>
</protein>